<proteinExistence type="predicted"/>
<dbReference type="AlphaFoldDB" id="A0AAD7C132"/>
<evidence type="ECO:0000313" key="2">
    <source>
        <dbReference type="EMBL" id="KAJ7636282.1"/>
    </source>
</evidence>
<name>A0AAD7C132_9AGAR</name>
<keyword evidence="1" id="KW-1133">Transmembrane helix</keyword>
<keyword evidence="1" id="KW-0472">Membrane</keyword>
<organism evidence="2 3">
    <name type="scientific">Roridomyces roridus</name>
    <dbReference type="NCBI Taxonomy" id="1738132"/>
    <lineage>
        <taxon>Eukaryota</taxon>
        <taxon>Fungi</taxon>
        <taxon>Dikarya</taxon>
        <taxon>Basidiomycota</taxon>
        <taxon>Agaricomycotina</taxon>
        <taxon>Agaricomycetes</taxon>
        <taxon>Agaricomycetidae</taxon>
        <taxon>Agaricales</taxon>
        <taxon>Marasmiineae</taxon>
        <taxon>Mycenaceae</taxon>
        <taxon>Roridomyces</taxon>
    </lineage>
</organism>
<evidence type="ECO:0000256" key="1">
    <source>
        <dbReference type="SAM" id="Phobius"/>
    </source>
</evidence>
<protein>
    <submittedName>
        <fullName evidence="2">Uncharacterized protein</fullName>
    </submittedName>
</protein>
<gene>
    <name evidence="2" type="ORF">FB45DRAFT_906279</name>
</gene>
<keyword evidence="3" id="KW-1185">Reference proteome</keyword>
<dbReference type="Proteomes" id="UP001221142">
    <property type="component" value="Unassembled WGS sequence"/>
</dbReference>
<keyword evidence="1" id="KW-0812">Transmembrane</keyword>
<feature type="transmembrane region" description="Helical" evidence="1">
    <location>
        <begin position="32"/>
        <end position="52"/>
    </location>
</feature>
<sequence length="175" mass="18741">MPFNKPRIRLPPTASDSPRTLPGSLGLHTRTLSAVLLAVCTTAAALVLLPNLGLCKGAALQVGTEADEALRLLRPAFLFLCVCVVLLYVALRRRHGSPQHFESTSRFRAEARTSSHGRSQTQSYGACHALEAGWAPVFAIAHAEADVRRGTSHPSRAGHTHGRVKFSMGLGGSRL</sequence>
<feature type="transmembrane region" description="Helical" evidence="1">
    <location>
        <begin position="72"/>
        <end position="91"/>
    </location>
</feature>
<accession>A0AAD7C132</accession>
<dbReference type="EMBL" id="JARKIF010000006">
    <property type="protein sequence ID" value="KAJ7636282.1"/>
    <property type="molecule type" value="Genomic_DNA"/>
</dbReference>
<reference evidence="2" key="1">
    <citation type="submission" date="2023-03" db="EMBL/GenBank/DDBJ databases">
        <title>Massive genome expansion in bonnet fungi (Mycena s.s.) driven by repeated elements and novel gene families across ecological guilds.</title>
        <authorList>
            <consortium name="Lawrence Berkeley National Laboratory"/>
            <person name="Harder C.B."/>
            <person name="Miyauchi S."/>
            <person name="Viragh M."/>
            <person name="Kuo A."/>
            <person name="Thoen E."/>
            <person name="Andreopoulos B."/>
            <person name="Lu D."/>
            <person name="Skrede I."/>
            <person name="Drula E."/>
            <person name="Henrissat B."/>
            <person name="Morin E."/>
            <person name="Kohler A."/>
            <person name="Barry K."/>
            <person name="LaButti K."/>
            <person name="Morin E."/>
            <person name="Salamov A."/>
            <person name="Lipzen A."/>
            <person name="Mereny Z."/>
            <person name="Hegedus B."/>
            <person name="Baldrian P."/>
            <person name="Stursova M."/>
            <person name="Weitz H."/>
            <person name="Taylor A."/>
            <person name="Grigoriev I.V."/>
            <person name="Nagy L.G."/>
            <person name="Martin F."/>
            <person name="Kauserud H."/>
        </authorList>
    </citation>
    <scope>NUCLEOTIDE SEQUENCE</scope>
    <source>
        <strain evidence="2">9284</strain>
    </source>
</reference>
<evidence type="ECO:0000313" key="3">
    <source>
        <dbReference type="Proteomes" id="UP001221142"/>
    </source>
</evidence>
<comment type="caution">
    <text evidence="2">The sequence shown here is derived from an EMBL/GenBank/DDBJ whole genome shotgun (WGS) entry which is preliminary data.</text>
</comment>